<dbReference type="GO" id="GO:0001778">
    <property type="term" value="P:plasma membrane repair"/>
    <property type="evidence" value="ECO:0007669"/>
    <property type="project" value="TreeGrafter"/>
</dbReference>
<gene>
    <name evidence="8" type="ORF">GHT09_014121</name>
    <name evidence="9" type="ORF">MONAX_5E029030</name>
</gene>
<evidence type="ECO:0000256" key="6">
    <source>
        <dbReference type="SAM" id="MobiDB-lite"/>
    </source>
</evidence>
<keyword evidence="5" id="KW-0472">Membrane</keyword>
<dbReference type="SUPFAM" id="SSF49562">
    <property type="entry name" value="C2 domain (Calcium/lipid-binding domain, CaLB)"/>
    <property type="match status" value="2"/>
</dbReference>
<evidence type="ECO:0000313" key="9">
    <source>
        <dbReference type="EMBL" id="VTJ74137.1"/>
    </source>
</evidence>
<dbReference type="Proteomes" id="UP000662637">
    <property type="component" value="Unassembled WGS sequence"/>
</dbReference>
<feature type="region of interest" description="Disordered" evidence="6">
    <location>
        <begin position="1"/>
        <end position="98"/>
    </location>
</feature>
<name>A0A5E4BWX8_MARMO</name>
<keyword evidence="3" id="KW-0677">Repeat</keyword>
<feature type="compositionally biased region" description="Acidic residues" evidence="6">
    <location>
        <begin position="61"/>
        <end position="77"/>
    </location>
</feature>
<dbReference type="InterPro" id="IPR037722">
    <property type="entry name" value="C2C_Ferlin"/>
</dbReference>
<dbReference type="InterPro" id="IPR037720">
    <property type="entry name" value="C2B_Ferlin"/>
</dbReference>
<dbReference type="InterPro" id="IPR012561">
    <property type="entry name" value="Ferlin_B-domain"/>
</dbReference>
<dbReference type="Pfam" id="PF08151">
    <property type="entry name" value="FerI"/>
    <property type="match status" value="1"/>
</dbReference>
<dbReference type="CDD" id="cd04011">
    <property type="entry name" value="C2B_Ferlin"/>
    <property type="match status" value="1"/>
</dbReference>
<dbReference type="SMART" id="SM01200">
    <property type="entry name" value="FerA"/>
    <property type="match status" value="1"/>
</dbReference>
<keyword evidence="10" id="KW-1185">Reference proteome</keyword>
<evidence type="ECO:0000256" key="5">
    <source>
        <dbReference type="ARBA" id="ARBA00023136"/>
    </source>
</evidence>
<dbReference type="EMBL" id="CABDUW010000719">
    <property type="protein sequence ID" value="VTJ74137.1"/>
    <property type="molecule type" value="Genomic_DNA"/>
</dbReference>
<dbReference type="Pfam" id="PF00168">
    <property type="entry name" value="C2"/>
    <property type="match status" value="2"/>
</dbReference>
<dbReference type="GO" id="GO:0033292">
    <property type="term" value="P:T-tubule organization"/>
    <property type="evidence" value="ECO:0007669"/>
    <property type="project" value="TreeGrafter"/>
</dbReference>
<evidence type="ECO:0000256" key="2">
    <source>
        <dbReference type="ARBA" id="ARBA00022692"/>
    </source>
</evidence>
<feature type="domain" description="C2" evidence="7">
    <location>
        <begin position="260"/>
        <end position="395"/>
    </location>
</feature>
<dbReference type="PROSITE" id="PS50004">
    <property type="entry name" value="C2"/>
    <property type="match status" value="2"/>
</dbReference>
<dbReference type="InterPro" id="IPR037721">
    <property type="entry name" value="Ferlin"/>
</dbReference>
<dbReference type="InterPro" id="IPR035892">
    <property type="entry name" value="C2_domain_sf"/>
</dbReference>
<feature type="domain" description="C2" evidence="7">
    <location>
        <begin position="104"/>
        <end position="221"/>
    </location>
</feature>
<evidence type="ECO:0000256" key="1">
    <source>
        <dbReference type="ARBA" id="ARBA00004167"/>
    </source>
</evidence>
<evidence type="ECO:0000313" key="10">
    <source>
        <dbReference type="Proteomes" id="UP000335636"/>
    </source>
</evidence>
<proteinExistence type="predicted"/>
<dbReference type="CDD" id="cd04018">
    <property type="entry name" value="C2C_Ferlin"/>
    <property type="match status" value="1"/>
</dbReference>
<evidence type="ECO:0000256" key="4">
    <source>
        <dbReference type="ARBA" id="ARBA00022989"/>
    </source>
</evidence>
<dbReference type="GO" id="GO:0061025">
    <property type="term" value="P:membrane fusion"/>
    <property type="evidence" value="ECO:0007669"/>
    <property type="project" value="TreeGrafter"/>
</dbReference>
<dbReference type="FunFam" id="2.60.40.150:FF:000033">
    <property type="entry name" value="dysferlin isoform X2"/>
    <property type="match status" value="1"/>
</dbReference>
<dbReference type="Pfam" id="PF08150">
    <property type="entry name" value="FerB"/>
    <property type="match status" value="1"/>
</dbReference>
<accession>A0A5E4BWX8</accession>
<dbReference type="SMART" id="SM00239">
    <property type="entry name" value="C2"/>
    <property type="match status" value="2"/>
</dbReference>
<evidence type="ECO:0000256" key="3">
    <source>
        <dbReference type="ARBA" id="ARBA00022737"/>
    </source>
</evidence>
<dbReference type="PANTHER" id="PTHR12546:SF55">
    <property type="entry name" value="MYOFERLIN"/>
    <property type="match status" value="1"/>
</dbReference>
<dbReference type="GO" id="GO:0005543">
    <property type="term" value="F:phospholipid binding"/>
    <property type="evidence" value="ECO:0007669"/>
    <property type="project" value="TreeGrafter"/>
</dbReference>
<keyword evidence="2" id="KW-0812">Transmembrane</keyword>
<comment type="subcellular location">
    <subcellularLocation>
        <location evidence="1">Membrane</location>
        <topology evidence="1">Single-pass membrane protein</topology>
    </subcellularLocation>
</comment>
<dbReference type="FunFam" id="2.60.40.150:FF:000037">
    <property type="entry name" value="dysferlin isoform X2"/>
    <property type="match status" value="1"/>
</dbReference>
<dbReference type="Proteomes" id="UP000335636">
    <property type="component" value="Unassembled WGS sequence"/>
</dbReference>
<evidence type="ECO:0000313" key="8">
    <source>
        <dbReference type="EMBL" id="KAF7475059.1"/>
    </source>
</evidence>
<dbReference type="InterPro" id="IPR012968">
    <property type="entry name" value="FerIin_dom"/>
</dbReference>
<dbReference type="EMBL" id="WJEC01003469">
    <property type="protein sequence ID" value="KAF7475059.1"/>
    <property type="molecule type" value="Genomic_DNA"/>
</dbReference>
<dbReference type="Pfam" id="PF08165">
    <property type="entry name" value="FerA"/>
    <property type="match status" value="1"/>
</dbReference>
<dbReference type="GO" id="GO:0005886">
    <property type="term" value="C:plasma membrane"/>
    <property type="evidence" value="ECO:0007669"/>
    <property type="project" value="TreeGrafter"/>
</dbReference>
<dbReference type="Gene3D" id="2.60.40.150">
    <property type="entry name" value="C2 domain"/>
    <property type="match status" value="2"/>
</dbReference>
<dbReference type="InterPro" id="IPR000008">
    <property type="entry name" value="C2_dom"/>
</dbReference>
<dbReference type="InterPro" id="IPR012560">
    <property type="entry name" value="Ferlin_A-domain"/>
</dbReference>
<keyword evidence="4" id="KW-1133">Transmembrane helix</keyword>
<dbReference type="PANTHER" id="PTHR12546">
    <property type="entry name" value="FER-1-LIKE"/>
    <property type="match status" value="1"/>
</dbReference>
<sequence length="707" mass="79882">MHWSGARKKGPRKAKRIQRSERRATVSQTCIHGPVPNALEDQARGPRAGPEPSRRSQLTFEEQEPGEEEEDAGDEDRLDGTVRGPGPRAPAGAVSEAQLARRLTKGKSSRRMLSNKPQDFQIRVRVIEGRQLSGNNIRPVVKVHVCGQTHRTRIKRGNNPFFDELFFYNVHITPSELMDEIISIRVYNSHSLRADCLMGEFKIDVGFVYDEPGHAVMRKWLLLNDPEDTSSGAKGYMKVSMFVLGTGDEPPPEKRDRDNDSDDVESNLLLPAGIALRWVTFLLKIYRAEDIPQMDDAFSQTVKEIFGGTADKKNLVDPFVEVSFAGKKVCTNIIEKNANPEWNQVVNLQIKFPSMCEKIKLTVYDWDRLTKNDVVGTTYLYLSKIAASGGEVEDFSSSGSGSASYTANTGETEVGFVPTFGPCYLNLYGSPREYTGFPDPYDELNTGKKYQRRRKYSLSAVFHSATMLQDVGEAIQFEVSIGNYGNKFDMTCKPLASTTQYSRAVFDGNYYYYLPWARTKPVVTLTSYWEDISHRLDAVNTLLVIAERLQSNIEALKSGIQGKIPANQLAELWLKLIDDVIEDTRYTLPLTEGKANVTILDTQIRKLRYRFLSQIQEAAVRMRSEATDVKSTLLEIEDWLDKLMQLTEEPQNSMPDIIIWMIRGEKRLAYARIPAHQVLYSTSGENASGKYCGKTQTIFLKVHVFHL</sequence>
<dbReference type="SMART" id="SM01201">
    <property type="entry name" value="FerB"/>
    <property type="match status" value="1"/>
</dbReference>
<feature type="compositionally biased region" description="Basic residues" evidence="6">
    <location>
        <begin position="1"/>
        <end position="17"/>
    </location>
</feature>
<reference evidence="9 10" key="1">
    <citation type="submission" date="2019-04" db="EMBL/GenBank/DDBJ databases">
        <authorList>
            <person name="Alioto T."/>
            <person name="Alioto T."/>
        </authorList>
    </citation>
    <scope>NUCLEOTIDE SEQUENCE [LARGE SCALE GENOMIC DNA]</scope>
</reference>
<dbReference type="AlphaFoldDB" id="A0A5E4BWX8"/>
<protein>
    <recommendedName>
        <fullName evidence="7">C2 domain-containing protein</fullName>
    </recommendedName>
</protein>
<evidence type="ECO:0000259" key="7">
    <source>
        <dbReference type="PROSITE" id="PS50004"/>
    </source>
</evidence>
<organism evidence="9 10">
    <name type="scientific">Marmota monax</name>
    <name type="common">Woodchuck</name>
    <dbReference type="NCBI Taxonomy" id="9995"/>
    <lineage>
        <taxon>Eukaryota</taxon>
        <taxon>Metazoa</taxon>
        <taxon>Chordata</taxon>
        <taxon>Craniata</taxon>
        <taxon>Vertebrata</taxon>
        <taxon>Euteleostomi</taxon>
        <taxon>Mammalia</taxon>
        <taxon>Eutheria</taxon>
        <taxon>Euarchontoglires</taxon>
        <taxon>Glires</taxon>
        <taxon>Rodentia</taxon>
        <taxon>Sciuromorpha</taxon>
        <taxon>Sciuridae</taxon>
        <taxon>Xerinae</taxon>
        <taxon>Marmotini</taxon>
        <taxon>Marmota</taxon>
    </lineage>
</organism>
<dbReference type="SMART" id="SM01202">
    <property type="entry name" value="FerI"/>
    <property type="match status" value="1"/>
</dbReference>
<reference evidence="8" key="2">
    <citation type="submission" date="2020-08" db="EMBL/GenBank/DDBJ databases">
        <authorList>
            <person name="Shumante A."/>
            <person name="Zimin A.V."/>
            <person name="Puiu D."/>
            <person name="Salzberg S.L."/>
        </authorList>
    </citation>
    <scope>NUCLEOTIDE SEQUENCE</scope>
    <source>
        <strain evidence="8">WC2-LM</strain>
        <tissue evidence="8">Liver</tissue>
    </source>
</reference>